<dbReference type="SUPFAM" id="SSF48056">
    <property type="entry name" value="Di-copper centre-containing domain"/>
    <property type="match status" value="1"/>
</dbReference>
<feature type="compositionally biased region" description="Basic and acidic residues" evidence="2">
    <location>
        <begin position="53"/>
        <end position="66"/>
    </location>
</feature>
<evidence type="ECO:0000256" key="2">
    <source>
        <dbReference type="SAM" id="MobiDB-lite"/>
    </source>
</evidence>
<dbReference type="Gene3D" id="2.60.40.1520">
    <property type="entry name" value="Hemocyanin, C-terminal domain"/>
    <property type="match status" value="2"/>
</dbReference>
<dbReference type="OrthoDB" id="8119704at2759"/>
<gene>
    <name evidence="4" type="ORF">RCL2_002423300</name>
</gene>
<dbReference type="PANTHER" id="PTHR11511">
    <property type="entry name" value="LARVAL STORAGE PROTEIN/PHENOLOXIDASE"/>
    <property type="match status" value="1"/>
</dbReference>
<feature type="domain" description="Hemocyanin middle" evidence="3">
    <location>
        <begin position="89"/>
        <end position="159"/>
    </location>
</feature>
<dbReference type="EMBL" id="BLAL01000259">
    <property type="protein sequence ID" value="GES97648.1"/>
    <property type="molecule type" value="Genomic_DNA"/>
</dbReference>
<dbReference type="InterPro" id="IPR037020">
    <property type="entry name" value="Hemocyanin_C_sf"/>
</dbReference>
<evidence type="ECO:0000259" key="3">
    <source>
        <dbReference type="Pfam" id="PF00372"/>
    </source>
</evidence>
<dbReference type="InterPro" id="IPR013788">
    <property type="entry name" value="Hemocyanin/hexamerin"/>
</dbReference>
<dbReference type="InterPro" id="IPR008922">
    <property type="entry name" value="Di-copper_centre_dom_sf"/>
</dbReference>
<proteinExistence type="predicted"/>
<comment type="caution">
    <text evidence="4">The sequence shown here is derived from an EMBL/GenBank/DDBJ whole genome shotgun (WGS) entry which is preliminary data.</text>
</comment>
<dbReference type="GO" id="GO:0046872">
    <property type="term" value="F:metal ion binding"/>
    <property type="evidence" value="ECO:0007669"/>
    <property type="project" value="UniProtKB-KW"/>
</dbReference>
<dbReference type="Gene3D" id="1.10.1280.10">
    <property type="entry name" value="Di-copper center containing domain from catechol oxidase"/>
    <property type="match status" value="1"/>
</dbReference>
<protein>
    <submittedName>
        <fullName evidence="4">Phenoloxidase 2</fullName>
    </submittedName>
</protein>
<feature type="region of interest" description="Disordered" evidence="2">
    <location>
        <begin position="41"/>
        <end position="66"/>
    </location>
</feature>
<dbReference type="Pfam" id="PF00372">
    <property type="entry name" value="Hemocyanin_M"/>
    <property type="match status" value="1"/>
</dbReference>
<organism evidence="4 5">
    <name type="scientific">Rhizophagus clarus</name>
    <dbReference type="NCBI Taxonomy" id="94130"/>
    <lineage>
        <taxon>Eukaryota</taxon>
        <taxon>Fungi</taxon>
        <taxon>Fungi incertae sedis</taxon>
        <taxon>Mucoromycota</taxon>
        <taxon>Glomeromycotina</taxon>
        <taxon>Glomeromycetes</taxon>
        <taxon>Glomerales</taxon>
        <taxon>Glomeraceae</taxon>
        <taxon>Rhizophagus</taxon>
    </lineage>
</organism>
<accession>A0A8H3M6Z3</accession>
<name>A0A8H3M6Z3_9GLOM</name>
<evidence type="ECO:0000313" key="4">
    <source>
        <dbReference type="EMBL" id="GES97648.1"/>
    </source>
</evidence>
<dbReference type="InterPro" id="IPR014756">
    <property type="entry name" value="Ig_E-set"/>
</dbReference>
<keyword evidence="1" id="KW-0479">Metal-binding</keyword>
<sequence>MIQAALLSSSHIVDLSPLCIRHFKENSHNIFEKRKNFVEKRNTNDPTISNGDSIDKNKNEEKKKPNFKEIFKDPPQAKLMADGWPDKSIYDPAKDKMYWWRNDPVLNQFHEHWHYVVSSRAYNGTLKYREGEIFIYTHRHIYDVNRWCIGMPLVEPLTDYLRPIHPTPSIFVTVHRWTTSQSSLSRYWHPRKLNLTVNEATILGDNIEVVLHGIGHNMLAYICQSKWPRNFSDDMPPVTIREKDLILSFTEVLLEVDKDGVNDTWVKYANEKFGEITSGWKMVKIMKESNIYIQGIGYGYMCSERFAKSCDINVRVWIAPIDMIDNHAYWIEIDKFKRTLGPYEKTVVSQRCDHAVVIRKPAQKTPKHMDDTAMTPWQKEKLNQLNLAQIAEKVFCNCGWPYNLIIPRGKTDTQRGSVLLCGDEKWTDKVPDIKLLGSPFDRPFKDGSFHKTFQGMKNVAHTDITIKWVEDFPEE</sequence>
<evidence type="ECO:0000256" key="1">
    <source>
        <dbReference type="ARBA" id="ARBA00022723"/>
    </source>
</evidence>
<dbReference type="InterPro" id="IPR000896">
    <property type="entry name" value="Hemocyanin/hexamerin_mid_dom"/>
</dbReference>
<dbReference type="Proteomes" id="UP000615446">
    <property type="component" value="Unassembled WGS sequence"/>
</dbReference>
<reference evidence="4" key="1">
    <citation type="submission" date="2019-10" db="EMBL/GenBank/DDBJ databases">
        <title>Conservation and host-specific expression of non-tandemly repeated heterogenous ribosome RNA gene in arbuscular mycorrhizal fungi.</title>
        <authorList>
            <person name="Maeda T."/>
            <person name="Kobayashi Y."/>
            <person name="Nakagawa T."/>
            <person name="Ezawa T."/>
            <person name="Yamaguchi K."/>
            <person name="Bino T."/>
            <person name="Nishimoto Y."/>
            <person name="Shigenobu S."/>
            <person name="Kawaguchi M."/>
        </authorList>
    </citation>
    <scope>NUCLEOTIDE SEQUENCE</scope>
    <source>
        <strain evidence="4">HR1</strain>
    </source>
</reference>
<evidence type="ECO:0000313" key="5">
    <source>
        <dbReference type="Proteomes" id="UP000615446"/>
    </source>
</evidence>
<dbReference type="AlphaFoldDB" id="A0A8H3M6Z3"/>
<dbReference type="PANTHER" id="PTHR11511:SF4">
    <property type="entry name" value="PHENOLOXIDASE 2-RELATED"/>
    <property type="match status" value="1"/>
</dbReference>
<dbReference type="SUPFAM" id="SSF81296">
    <property type="entry name" value="E set domains"/>
    <property type="match status" value="1"/>
</dbReference>